<evidence type="ECO:0000259" key="3">
    <source>
        <dbReference type="PROSITE" id="PS50888"/>
    </source>
</evidence>
<gene>
    <name evidence="4" type="ORF">BDV95DRAFT_258963</name>
</gene>
<dbReference type="PROSITE" id="PS50888">
    <property type="entry name" value="BHLH"/>
    <property type="match status" value="1"/>
</dbReference>
<keyword evidence="5" id="KW-1185">Reference proteome</keyword>
<accession>A0A7C8HYT2</accession>
<feature type="compositionally biased region" description="Polar residues" evidence="2">
    <location>
        <begin position="106"/>
        <end position="119"/>
    </location>
</feature>
<feature type="compositionally biased region" description="Polar residues" evidence="2">
    <location>
        <begin position="172"/>
        <end position="188"/>
    </location>
</feature>
<dbReference type="OrthoDB" id="2133190at2759"/>
<dbReference type="InterPro" id="IPR011598">
    <property type="entry name" value="bHLH_dom"/>
</dbReference>
<evidence type="ECO:0000256" key="1">
    <source>
        <dbReference type="SAM" id="Coils"/>
    </source>
</evidence>
<protein>
    <recommendedName>
        <fullName evidence="3">BHLH domain-containing protein</fullName>
    </recommendedName>
</protein>
<dbReference type="Pfam" id="PF00010">
    <property type="entry name" value="HLH"/>
    <property type="match status" value="1"/>
</dbReference>
<dbReference type="SUPFAM" id="SSF47459">
    <property type="entry name" value="HLH, helix-loop-helix DNA-binding domain"/>
    <property type="match status" value="1"/>
</dbReference>
<feature type="coiled-coil region" evidence="1">
    <location>
        <begin position="235"/>
        <end position="262"/>
    </location>
</feature>
<dbReference type="GO" id="GO:0046983">
    <property type="term" value="F:protein dimerization activity"/>
    <property type="evidence" value="ECO:0007669"/>
    <property type="project" value="InterPro"/>
</dbReference>
<sequence>MDFSDLSSYPVVANTDYSPTNDAFSYTDDPFDKAYLADAYTVQPDHALSAFVDCDSFFDRPVTSIELPAGFVQKTQAAFNSTFPASATQFVPVSSLADVQNTSFESSCVSPHTQHSPTPSLCGDAPRLPHTSSPELSPRLLKHEPASSPEPESAPKRPQRKRGRPKLERTTSDTPSISSAKCQRTSRLPHNQVERKYREGLNAELERLRRAVPTLLQSEDGVAVGQPKPSKAMVLAGAIEYIKKIERERDLLKDENDRLTGGL</sequence>
<name>A0A7C8HYT2_9PLEO</name>
<organism evidence="4 5">
    <name type="scientific">Massariosphaeria phaeospora</name>
    <dbReference type="NCBI Taxonomy" id="100035"/>
    <lineage>
        <taxon>Eukaryota</taxon>
        <taxon>Fungi</taxon>
        <taxon>Dikarya</taxon>
        <taxon>Ascomycota</taxon>
        <taxon>Pezizomycotina</taxon>
        <taxon>Dothideomycetes</taxon>
        <taxon>Pleosporomycetidae</taxon>
        <taxon>Pleosporales</taxon>
        <taxon>Pleosporales incertae sedis</taxon>
        <taxon>Massariosphaeria</taxon>
    </lineage>
</organism>
<dbReference type="PANTHER" id="PTHR47336">
    <property type="entry name" value="TRANSCRIPTION FACTOR HMS1-RELATED"/>
    <property type="match status" value="1"/>
</dbReference>
<dbReference type="SMART" id="SM00353">
    <property type="entry name" value="HLH"/>
    <property type="match status" value="1"/>
</dbReference>
<feature type="region of interest" description="Disordered" evidence="2">
    <location>
        <begin position="106"/>
        <end position="188"/>
    </location>
</feature>
<evidence type="ECO:0000313" key="4">
    <source>
        <dbReference type="EMBL" id="KAF2865394.1"/>
    </source>
</evidence>
<dbReference type="InterPro" id="IPR052099">
    <property type="entry name" value="Regulatory_TF_Diverse"/>
</dbReference>
<dbReference type="Proteomes" id="UP000481861">
    <property type="component" value="Unassembled WGS sequence"/>
</dbReference>
<proteinExistence type="predicted"/>
<dbReference type="InterPro" id="IPR036638">
    <property type="entry name" value="HLH_DNA-bd_sf"/>
</dbReference>
<evidence type="ECO:0000313" key="5">
    <source>
        <dbReference type="Proteomes" id="UP000481861"/>
    </source>
</evidence>
<dbReference type="CDD" id="cd11395">
    <property type="entry name" value="bHLHzip_SREBP_like"/>
    <property type="match status" value="1"/>
</dbReference>
<evidence type="ECO:0000256" key="2">
    <source>
        <dbReference type="SAM" id="MobiDB-lite"/>
    </source>
</evidence>
<comment type="caution">
    <text evidence="4">The sequence shown here is derived from an EMBL/GenBank/DDBJ whole genome shotgun (WGS) entry which is preliminary data.</text>
</comment>
<dbReference type="EMBL" id="JAADJZ010000034">
    <property type="protein sequence ID" value="KAF2865394.1"/>
    <property type="molecule type" value="Genomic_DNA"/>
</dbReference>
<dbReference type="Gene3D" id="4.10.280.10">
    <property type="entry name" value="Helix-loop-helix DNA-binding domain"/>
    <property type="match status" value="1"/>
</dbReference>
<keyword evidence="1" id="KW-0175">Coiled coil</keyword>
<dbReference type="AlphaFoldDB" id="A0A7C8HYT2"/>
<dbReference type="PANTHER" id="PTHR47336:SF2">
    <property type="entry name" value="TRANSCRIPTION FACTOR HMS1-RELATED"/>
    <property type="match status" value="1"/>
</dbReference>
<feature type="domain" description="BHLH" evidence="3">
    <location>
        <begin position="185"/>
        <end position="245"/>
    </location>
</feature>
<reference evidence="4 5" key="1">
    <citation type="submission" date="2020-01" db="EMBL/GenBank/DDBJ databases">
        <authorList>
            <consortium name="DOE Joint Genome Institute"/>
            <person name="Haridas S."/>
            <person name="Albert R."/>
            <person name="Binder M."/>
            <person name="Bloem J."/>
            <person name="Labutti K."/>
            <person name="Salamov A."/>
            <person name="Andreopoulos B."/>
            <person name="Baker S.E."/>
            <person name="Barry K."/>
            <person name="Bills G."/>
            <person name="Bluhm B.H."/>
            <person name="Cannon C."/>
            <person name="Castanera R."/>
            <person name="Culley D.E."/>
            <person name="Daum C."/>
            <person name="Ezra D."/>
            <person name="Gonzalez J.B."/>
            <person name="Henrissat B."/>
            <person name="Kuo A."/>
            <person name="Liang C."/>
            <person name="Lipzen A."/>
            <person name="Lutzoni F."/>
            <person name="Magnuson J."/>
            <person name="Mondo S."/>
            <person name="Nolan M."/>
            <person name="Ohm R."/>
            <person name="Pangilinan J."/>
            <person name="Park H.-J.H."/>
            <person name="Ramirez L."/>
            <person name="Alfaro M."/>
            <person name="Sun H."/>
            <person name="Tritt A."/>
            <person name="Yoshinaga Y."/>
            <person name="Zwiers L.-H.L."/>
            <person name="Turgeon B.G."/>
            <person name="Goodwin S.B."/>
            <person name="Spatafora J.W."/>
            <person name="Crous P.W."/>
            <person name="Grigoriev I.V."/>
        </authorList>
    </citation>
    <scope>NUCLEOTIDE SEQUENCE [LARGE SCALE GENOMIC DNA]</scope>
    <source>
        <strain evidence="4 5">CBS 611.86</strain>
    </source>
</reference>